<dbReference type="EMBL" id="NKHF01000178">
    <property type="protein sequence ID" value="PCK29550.1"/>
    <property type="molecule type" value="Genomic_DNA"/>
</dbReference>
<dbReference type="Pfam" id="PF00668">
    <property type="entry name" value="Condensation"/>
    <property type="match status" value="1"/>
</dbReference>
<dbReference type="PROSITE" id="PS50075">
    <property type="entry name" value="CARRIER"/>
    <property type="match status" value="1"/>
</dbReference>
<dbReference type="InterPro" id="IPR045851">
    <property type="entry name" value="AMP-bd_C_sf"/>
</dbReference>
<dbReference type="GO" id="GO:0043041">
    <property type="term" value="P:amino acid activation for nonribosomal peptide biosynthetic process"/>
    <property type="evidence" value="ECO:0007669"/>
    <property type="project" value="TreeGrafter"/>
</dbReference>
<keyword evidence="3" id="KW-0597">Phosphoprotein</keyword>
<dbReference type="SMART" id="SM00823">
    <property type="entry name" value="PKS_PP"/>
    <property type="match status" value="1"/>
</dbReference>
<feature type="domain" description="Carrier" evidence="5">
    <location>
        <begin position="1036"/>
        <end position="1111"/>
    </location>
</feature>
<dbReference type="SUPFAM" id="SSF52777">
    <property type="entry name" value="CoA-dependent acyltransferases"/>
    <property type="match status" value="2"/>
</dbReference>
<dbReference type="Gene3D" id="3.30.559.30">
    <property type="entry name" value="Nonribosomal peptide synthetase, condensation domain"/>
    <property type="match status" value="1"/>
</dbReference>
<evidence type="ECO:0000256" key="2">
    <source>
        <dbReference type="ARBA" id="ARBA00022450"/>
    </source>
</evidence>
<dbReference type="AlphaFoldDB" id="A0A2A5JJC3"/>
<dbReference type="PANTHER" id="PTHR45527:SF1">
    <property type="entry name" value="FATTY ACID SYNTHASE"/>
    <property type="match status" value="1"/>
</dbReference>
<dbReference type="Pfam" id="PF00501">
    <property type="entry name" value="AMP-binding"/>
    <property type="match status" value="1"/>
</dbReference>
<keyword evidence="7" id="KW-1185">Reference proteome</keyword>
<dbReference type="InterPro" id="IPR006162">
    <property type="entry name" value="Ppantetheine_attach_site"/>
</dbReference>
<dbReference type="InterPro" id="IPR020806">
    <property type="entry name" value="PKS_PP-bd"/>
</dbReference>
<dbReference type="GO" id="GO:0044550">
    <property type="term" value="P:secondary metabolite biosynthetic process"/>
    <property type="evidence" value="ECO:0007669"/>
    <property type="project" value="TreeGrafter"/>
</dbReference>
<protein>
    <submittedName>
        <fullName evidence="6">Non-ribosomal peptide synthetase</fullName>
    </submittedName>
</protein>
<keyword evidence="2" id="KW-0596">Phosphopantetheine</keyword>
<sequence>MSAIKLNNQLKQIGIKLWLEQGNIKFAAPKGKMTQELLSKIKEQKAELLLLLQQIDDHKKKFATIEPLDEAVAAPLSLAQQRLWVIDKLSDNQSQYNIPLAISLKGELDVAALDAAFEQIVERHYALRTRFSEQDGRGTQLIAGNTFELIQKDFRTNPASIQSYLVEQAKTGFDLQNDNLFRVHLLQKATQEWVLLIVMHHIISDGWSIGVLVKELTELYDASVNNRAPQIAPLAIQYRDFSSWQRQWMQGHVLETELDYWHQRLESIPAVHSLPLDKSRPTQQTFDGDCIFSSLGHELSQQLRTLARQQGTSLFILLEIAFAVLVSKYSREQDVVIGTPIANRMHPAVNPLIGFFVNTLVLRNHIDSSLSFEELLKQQNRQILQDFEHQNIPFESLVEHLNPQRDLSHSPLFQIMFALQDSREVTLNLPNVIAEGVDIDSKTTMFDLNVQVHDDGNGLEVGWEFNVDLFERDAVQQLASCYQVLLGAIVEQPGMLVSELPLLTQTQQNYLLNTLNDTEQAFDKHVCIHELIERQAAVSPASTALRFEGQSMTYAQLMQQSNQLAHYLSEHGVTADSKVALLLPRSFELVVAMLATLKAGGAYVPIDNEVPSERLHYILNDAQPTLILTTQELQPALKGENSVAIDSPEFVAGLTGYPDTKNTVHEAAANSRNLAYIIYTSGSTGKPKGVMVEHQALVNRLMWMQNAYQLTHADTVLQKTPYSFDVSVWEFFWPLMIGSKLVLAKPLGHKDPAYLTQLIQNEGVTTVHFVPSMLSVFLSMTDSKACNSIQRVFCSGEALPTDLQNRFFGIFNNTELHNLYGPTEAAIDVTYWHCRPEHDRSRVPIGKPIDNIQLYVLDEHLALLPPGAVGELYIGGVGLARGYINKPELTAKTFIECALPSGKTHRLYKTGDLVRWSSVGQLEYLGRSDFQVKLRGFRIELDEIAHHITSNESVSDAAVLVIEDMIVAYMVLDTDSEQGEALEAIKLDLAAKLPEYMMPGSYMVLEEMPLSANGKTDRKGLPAPSFNRERNKPMTLPSSEQEKKVLELWLQVLGVDKVSIDDNFFELGGNSLKLVNLTELLNKEFEQSFSPLQLFQFPTIKQFVALLNQHKTSHQSGGSGQEKPKRNIEQRKARLNRQRNKRVN</sequence>
<dbReference type="InterPro" id="IPR010071">
    <property type="entry name" value="AA_adenyl_dom"/>
</dbReference>
<dbReference type="Pfam" id="PF00550">
    <property type="entry name" value="PP-binding"/>
    <property type="match status" value="1"/>
</dbReference>
<dbReference type="Gene3D" id="1.10.1200.10">
    <property type="entry name" value="ACP-like"/>
    <property type="match status" value="1"/>
</dbReference>
<reference evidence="7" key="1">
    <citation type="journal article" date="2019" name="Genome Announc.">
        <title>Draft Genome Sequence of Pseudoalteromonas piscicida Strain 36Y ROTHPW, an Hypersaline Seawater Isolate from the South Coast of Sonora, Mexico.</title>
        <authorList>
            <person name="Sanchez-Diaz R."/>
            <person name="Molina-Garza Z.J."/>
            <person name="Cruz-Suarez L.E."/>
            <person name="Selvin J."/>
            <person name="Kiran G.S."/>
            <person name="Ibarra-Gamez J.C."/>
            <person name="Gomez-Gil B."/>
            <person name="Galaviz-Silva L."/>
        </authorList>
    </citation>
    <scope>NUCLEOTIDE SEQUENCE [LARGE SCALE GENOMIC DNA]</scope>
    <source>
        <strain evidence="7">36Y_RITHPW</strain>
    </source>
</reference>
<accession>A0A2A5JJC3</accession>
<dbReference type="PROSITE" id="PS00012">
    <property type="entry name" value="PHOSPHOPANTETHEINE"/>
    <property type="match status" value="1"/>
</dbReference>
<evidence type="ECO:0000313" key="7">
    <source>
        <dbReference type="Proteomes" id="UP000228621"/>
    </source>
</evidence>
<dbReference type="Gene3D" id="3.30.300.30">
    <property type="match status" value="1"/>
</dbReference>
<organism evidence="6 7">
    <name type="scientific">Pseudoalteromonas piscicida</name>
    <dbReference type="NCBI Taxonomy" id="43662"/>
    <lineage>
        <taxon>Bacteria</taxon>
        <taxon>Pseudomonadati</taxon>
        <taxon>Pseudomonadota</taxon>
        <taxon>Gammaproteobacteria</taxon>
        <taxon>Alteromonadales</taxon>
        <taxon>Pseudoalteromonadaceae</taxon>
        <taxon>Pseudoalteromonas</taxon>
    </lineage>
</organism>
<dbReference type="CDD" id="cd17646">
    <property type="entry name" value="A_NRPS_AB3403-like"/>
    <property type="match status" value="1"/>
</dbReference>
<evidence type="ECO:0000256" key="3">
    <source>
        <dbReference type="ARBA" id="ARBA00022553"/>
    </source>
</evidence>
<dbReference type="PROSITE" id="PS00455">
    <property type="entry name" value="AMP_BINDING"/>
    <property type="match status" value="1"/>
</dbReference>
<dbReference type="CDD" id="cd19531">
    <property type="entry name" value="LCL_NRPS-like"/>
    <property type="match status" value="1"/>
</dbReference>
<dbReference type="InterPro" id="IPR023213">
    <property type="entry name" value="CAT-like_dom_sf"/>
</dbReference>
<feature type="compositionally biased region" description="Basic residues" evidence="4">
    <location>
        <begin position="1133"/>
        <end position="1144"/>
    </location>
</feature>
<dbReference type="Pfam" id="PF18563">
    <property type="entry name" value="TubC_N"/>
    <property type="match status" value="1"/>
</dbReference>
<evidence type="ECO:0000256" key="1">
    <source>
        <dbReference type="ARBA" id="ARBA00001957"/>
    </source>
</evidence>
<dbReference type="OrthoDB" id="9757559at2"/>
<evidence type="ECO:0000313" key="6">
    <source>
        <dbReference type="EMBL" id="PCK29550.1"/>
    </source>
</evidence>
<gene>
    <name evidence="6" type="ORF">CEX98_22290</name>
</gene>
<dbReference type="FunFam" id="3.40.50.980:FF:000001">
    <property type="entry name" value="Non-ribosomal peptide synthetase"/>
    <property type="match status" value="1"/>
</dbReference>
<dbReference type="InterPro" id="IPR020845">
    <property type="entry name" value="AMP-binding_CS"/>
</dbReference>
<dbReference type="FunFam" id="3.40.50.12780:FF:000012">
    <property type="entry name" value="Non-ribosomal peptide synthetase"/>
    <property type="match status" value="1"/>
</dbReference>
<comment type="caution">
    <text evidence="6">The sequence shown here is derived from an EMBL/GenBank/DDBJ whole genome shotgun (WGS) entry which is preliminary data.</text>
</comment>
<feature type="compositionally biased region" description="Basic and acidic residues" evidence="4">
    <location>
        <begin position="1122"/>
        <end position="1132"/>
    </location>
</feature>
<evidence type="ECO:0000259" key="5">
    <source>
        <dbReference type="PROSITE" id="PS50075"/>
    </source>
</evidence>
<dbReference type="InterPro" id="IPR000873">
    <property type="entry name" value="AMP-dep_synth/lig_dom"/>
</dbReference>
<dbReference type="SUPFAM" id="SSF47336">
    <property type="entry name" value="ACP-like"/>
    <property type="match status" value="1"/>
</dbReference>
<feature type="region of interest" description="Disordered" evidence="4">
    <location>
        <begin position="1014"/>
        <end position="1038"/>
    </location>
</feature>
<dbReference type="PANTHER" id="PTHR45527">
    <property type="entry name" value="NONRIBOSOMAL PEPTIDE SYNTHETASE"/>
    <property type="match status" value="1"/>
</dbReference>
<dbReference type="Proteomes" id="UP000228621">
    <property type="component" value="Unassembled WGS sequence"/>
</dbReference>
<proteinExistence type="predicted"/>
<dbReference type="InterPro" id="IPR009081">
    <property type="entry name" value="PP-bd_ACP"/>
</dbReference>
<dbReference type="InterPro" id="IPR036736">
    <property type="entry name" value="ACP-like_sf"/>
</dbReference>
<dbReference type="Gene3D" id="3.40.50.980">
    <property type="match status" value="2"/>
</dbReference>
<dbReference type="Gene3D" id="3.30.559.10">
    <property type="entry name" value="Chloramphenicol acetyltransferase-like domain"/>
    <property type="match status" value="1"/>
</dbReference>
<dbReference type="InterPro" id="IPR001242">
    <property type="entry name" value="Condensation_dom"/>
</dbReference>
<evidence type="ECO:0000256" key="4">
    <source>
        <dbReference type="SAM" id="MobiDB-lite"/>
    </source>
</evidence>
<feature type="region of interest" description="Disordered" evidence="4">
    <location>
        <begin position="1111"/>
        <end position="1144"/>
    </location>
</feature>
<dbReference type="GO" id="GO:0005737">
    <property type="term" value="C:cytoplasm"/>
    <property type="evidence" value="ECO:0007669"/>
    <property type="project" value="TreeGrafter"/>
</dbReference>
<dbReference type="GO" id="GO:0031177">
    <property type="term" value="F:phosphopantetheine binding"/>
    <property type="evidence" value="ECO:0007669"/>
    <property type="project" value="InterPro"/>
</dbReference>
<dbReference type="SUPFAM" id="SSF56801">
    <property type="entry name" value="Acetyl-CoA synthetase-like"/>
    <property type="match status" value="1"/>
</dbReference>
<dbReference type="Gene3D" id="2.30.38.10">
    <property type="entry name" value="Luciferase, Domain 3"/>
    <property type="match status" value="1"/>
</dbReference>
<dbReference type="FunFam" id="3.40.50.980:FF:000002">
    <property type="entry name" value="Enterobactin synthetase component F"/>
    <property type="match status" value="1"/>
</dbReference>
<dbReference type="RefSeq" id="WP_099644143.1">
    <property type="nucleotide sequence ID" value="NZ_NKHF01000178.1"/>
</dbReference>
<comment type="cofactor">
    <cofactor evidence="1">
        <name>pantetheine 4'-phosphate</name>
        <dbReference type="ChEBI" id="CHEBI:47942"/>
    </cofactor>
</comment>
<dbReference type="GO" id="GO:0003824">
    <property type="term" value="F:catalytic activity"/>
    <property type="evidence" value="ECO:0007669"/>
    <property type="project" value="InterPro"/>
</dbReference>
<dbReference type="Gene3D" id="1.10.10.1830">
    <property type="entry name" value="Non-ribosomal peptide synthase, adenylation domain"/>
    <property type="match status" value="1"/>
</dbReference>
<dbReference type="InterPro" id="IPR044894">
    <property type="entry name" value="TubC_N_sf"/>
</dbReference>
<dbReference type="NCBIfam" id="TIGR01733">
    <property type="entry name" value="AA-adenyl-dom"/>
    <property type="match status" value="1"/>
</dbReference>
<name>A0A2A5JJC3_PSEO7</name>
<dbReference type="InterPro" id="IPR041464">
    <property type="entry name" value="TubC_N"/>
</dbReference>